<dbReference type="EMBL" id="SAEB01000006">
    <property type="protein sequence ID" value="RVD85337.1"/>
    <property type="molecule type" value="Genomic_DNA"/>
</dbReference>
<comment type="caution">
    <text evidence="1">The sequence shown here is derived from an EMBL/GenBank/DDBJ whole genome shotgun (WGS) entry which is preliminary data.</text>
</comment>
<evidence type="ECO:0000313" key="2">
    <source>
        <dbReference type="Proteomes" id="UP000283090"/>
    </source>
</evidence>
<dbReference type="AlphaFoldDB" id="A0A437A2L4"/>
<keyword evidence="2" id="KW-1185">Reference proteome</keyword>
<gene>
    <name evidence="1" type="ORF">DFL_003661</name>
</gene>
<name>A0A437A2L4_ARTFL</name>
<dbReference type="VEuPathDB" id="FungiDB:DFL_003661"/>
<organism evidence="1 2">
    <name type="scientific">Arthrobotrys flagrans</name>
    <name type="common">Nematode-trapping fungus</name>
    <name type="synonym">Trichothecium flagrans</name>
    <dbReference type="NCBI Taxonomy" id="97331"/>
    <lineage>
        <taxon>Eukaryota</taxon>
        <taxon>Fungi</taxon>
        <taxon>Dikarya</taxon>
        <taxon>Ascomycota</taxon>
        <taxon>Pezizomycotina</taxon>
        <taxon>Orbiliomycetes</taxon>
        <taxon>Orbiliales</taxon>
        <taxon>Orbiliaceae</taxon>
        <taxon>Arthrobotrys</taxon>
    </lineage>
</organism>
<proteinExistence type="predicted"/>
<protein>
    <submittedName>
        <fullName evidence="1">Uncharacterized protein</fullName>
    </submittedName>
</protein>
<dbReference type="GeneID" id="93585972"/>
<accession>A0A437A2L4</accession>
<dbReference type="RefSeq" id="XP_067490881.1">
    <property type="nucleotide sequence ID" value="XM_067632631.1"/>
</dbReference>
<dbReference type="Proteomes" id="UP000283090">
    <property type="component" value="Unassembled WGS sequence"/>
</dbReference>
<reference evidence="1 2" key="1">
    <citation type="submission" date="2019-01" db="EMBL/GenBank/DDBJ databases">
        <title>Intercellular communication is required for trap formation in the nematode-trapping fungus Duddingtonia flagrans.</title>
        <authorList>
            <person name="Youssar L."/>
            <person name="Wernet V."/>
            <person name="Hensel N."/>
            <person name="Hildebrandt H.-G."/>
            <person name="Fischer R."/>
        </authorList>
    </citation>
    <scope>NUCLEOTIDE SEQUENCE [LARGE SCALE GENOMIC DNA]</scope>
    <source>
        <strain evidence="1 2">CBS H-5679</strain>
    </source>
</reference>
<sequence>MATKLVQMGTSDITKKADFDSTPGTVSAADKIHTILTACRTEEEFFLQKAQSGGPTGSNAAIDASLVWIVGSQPQGTLDLHKG</sequence>
<evidence type="ECO:0000313" key="1">
    <source>
        <dbReference type="EMBL" id="RVD85337.1"/>
    </source>
</evidence>